<dbReference type="InterPro" id="IPR042097">
    <property type="entry name" value="Aminopeptidase_N-like_N_sf"/>
</dbReference>
<dbReference type="GO" id="GO:0042277">
    <property type="term" value="F:peptide binding"/>
    <property type="evidence" value="ECO:0007669"/>
    <property type="project" value="TreeGrafter"/>
</dbReference>
<keyword evidence="3 12" id="KW-0031">Aminopeptidase</keyword>
<dbReference type="Gene3D" id="2.60.40.1730">
    <property type="entry name" value="tricorn interacting facor f3 domain"/>
    <property type="match status" value="1"/>
</dbReference>
<keyword evidence="7" id="KW-0862">Zinc</keyword>
<dbReference type="GO" id="GO:0008270">
    <property type="term" value="F:zinc ion binding"/>
    <property type="evidence" value="ECO:0007669"/>
    <property type="project" value="InterPro"/>
</dbReference>
<dbReference type="GO" id="GO:0016020">
    <property type="term" value="C:membrane"/>
    <property type="evidence" value="ECO:0007669"/>
    <property type="project" value="TreeGrafter"/>
</dbReference>
<evidence type="ECO:0000259" key="10">
    <source>
        <dbReference type="Pfam" id="PF11838"/>
    </source>
</evidence>
<dbReference type="GO" id="GO:0016285">
    <property type="term" value="F:alanyl aminopeptidase activity"/>
    <property type="evidence" value="ECO:0007669"/>
    <property type="project" value="UniProtKB-EC"/>
</dbReference>
<name>A0A3B0RXS4_9ZZZZ</name>
<dbReference type="InterPro" id="IPR001930">
    <property type="entry name" value="Peptidase_M1"/>
</dbReference>
<keyword evidence="5" id="KW-0479">Metal-binding</keyword>
<evidence type="ECO:0000256" key="7">
    <source>
        <dbReference type="ARBA" id="ARBA00022833"/>
    </source>
</evidence>
<dbReference type="InterPro" id="IPR045357">
    <property type="entry name" value="Aminopeptidase_N-like_N"/>
</dbReference>
<gene>
    <name evidence="12" type="ORF">MNBD_ALPHA06-1930</name>
</gene>
<dbReference type="InterPro" id="IPR050344">
    <property type="entry name" value="Peptidase_M1_aminopeptidases"/>
</dbReference>
<evidence type="ECO:0000256" key="5">
    <source>
        <dbReference type="ARBA" id="ARBA00022723"/>
    </source>
</evidence>
<dbReference type="EC" id="3.4.11.2" evidence="12"/>
<dbReference type="FunFam" id="1.10.390.10:FF:000006">
    <property type="entry name" value="Puromycin-sensitive aminopeptidase"/>
    <property type="match status" value="1"/>
</dbReference>
<evidence type="ECO:0000256" key="3">
    <source>
        <dbReference type="ARBA" id="ARBA00022438"/>
    </source>
</evidence>
<accession>A0A3B0RXS4</accession>
<dbReference type="PANTHER" id="PTHR11533:SF174">
    <property type="entry name" value="PUROMYCIN-SENSITIVE AMINOPEPTIDASE-RELATED"/>
    <property type="match status" value="1"/>
</dbReference>
<dbReference type="GO" id="GO:0070006">
    <property type="term" value="F:metalloaminopeptidase activity"/>
    <property type="evidence" value="ECO:0007669"/>
    <property type="project" value="TreeGrafter"/>
</dbReference>
<dbReference type="InterPro" id="IPR034016">
    <property type="entry name" value="M1_APN-typ"/>
</dbReference>
<dbReference type="GO" id="GO:0006508">
    <property type="term" value="P:proteolysis"/>
    <property type="evidence" value="ECO:0007669"/>
    <property type="project" value="UniProtKB-KW"/>
</dbReference>
<protein>
    <submittedName>
        <fullName evidence="12">Membrane alanine aminopeptidase N</fullName>
        <ecNumber evidence="12">3.4.11.2</ecNumber>
    </submittedName>
</protein>
<comment type="cofactor">
    <cofactor evidence="1">
        <name>Zn(2+)</name>
        <dbReference type="ChEBI" id="CHEBI:29105"/>
    </cofactor>
</comment>
<feature type="domain" description="Aminopeptidase N-like N-terminal" evidence="11">
    <location>
        <begin position="52"/>
        <end position="228"/>
    </location>
</feature>
<dbReference type="Pfam" id="PF17900">
    <property type="entry name" value="Peptidase_M1_N"/>
    <property type="match status" value="1"/>
</dbReference>
<evidence type="ECO:0000256" key="1">
    <source>
        <dbReference type="ARBA" id="ARBA00001947"/>
    </source>
</evidence>
<feature type="domain" description="Peptidase M1 membrane alanine aminopeptidase" evidence="9">
    <location>
        <begin position="270"/>
        <end position="487"/>
    </location>
</feature>
<dbReference type="Gene3D" id="1.10.390.10">
    <property type="entry name" value="Neutral Protease Domain 2"/>
    <property type="match status" value="1"/>
</dbReference>
<evidence type="ECO:0000259" key="11">
    <source>
        <dbReference type="Pfam" id="PF17900"/>
    </source>
</evidence>
<reference evidence="12" key="1">
    <citation type="submission" date="2018-06" db="EMBL/GenBank/DDBJ databases">
        <authorList>
            <person name="Zhirakovskaya E."/>
        </authorList>
    </citation>
    <scope>NUCLEOTIDE SEQUENCE</scope>
</reference>
<evidence type="ECO:0000313" key="12">
    <source>
        <dbReference type="EMBL" id="VAV96809.1"/>
    </source>
</evidence>
<dbReference type="GO" id="GO:0043171">
    <property type="term" value="P:peptide catabolic process"/>
    <property type="evidence" value="ECO:0007669"/>
    <property type="project" value="TreeGrafter"/>
</dbReference>
<dbReference type="InterPro" id="IPR014782">
    <property type="entry name" value="Peptidase_M1_dom"/>
</dbReference>
<dbReference type="GO" id="GO:0005737">
    <property type="term" value="C:cytoplasm"/>
    <property type="evidence" value="ECO:0007669"/>
    <property type="project" value="TreeGrafter"/>
</dbReference>
<evidence type="ECO:0000256" key="2">
    <source>
        <dbReference type="ARBA" id="ARBA00010136"/>
    </source>
</evidence>
<dbReference type="SUPFAM" id="SSF63737">
    <property type="entry name" value="Leukotriene A4 hydrolase N-terminal domain"/>
    <property type="match status" value="1"/>
</dbReference>
<dbReference type="InterPro" id="IPR027268">
    <property type="entry name" value="Peptidase_M4/M1_CTD_sf"/>
</dbReference>
<evidence type="ECO:0000256" key="6">
    <source>
        <dbReference type="ARBA" id="ARBA00022801"/>
    </source>
</evidence>
<dbReference type="PANTHER" id="PTHR11533">
    <property type="entry name" value="PROTEASE M1 ZINC METALLOPROTEASE"/>
    <property type="match status" value="1"/>
</dbReference>
<feature type="domain" description="ERAP1-like C-terminal" evidence="10">
    <location>
        <begin position="567"/>
        <end position="877"/>
    </location>
</feature>
<dbReference type="InterPro" id="IPR024571">
    <property type="entry name" value="ERAP1-like_C_dom"/>
</dbReference>
<dbReference type="EMBL" id="UOEE01000232">
    <property type="protein sequence ID" value="VAV96809.1"/>
    <property type="molecule type" value="Genomic_DNA"/>
</dbReference>
<comment type="similarity">
    <text evidence="2">Belongs to the peptidase M1 family.</text>
</comment>
<keyword evidence="8" id="KW-0482">Metalloprotease</keyword>
<keyword evidence="6 12" id="KW-0378">Hydrolase</keyword>
<evidence type="ECO:0000256" key="8">
    <source>
        <dbReference type="ARBA" id="ARBA00023049"/>
    </source>
</evidence>
<dbReference type="SUPFAM" id="SSF55486">
    <property type="entry name" value="Metalloproteases ('zincins'), catalytic domain"/>
    <property type="match status" value="1"/>
</dbReference>
<proteinExistence type="inferred from homology"/>
<dbReference type="CDD" id="cd09601">
    <property type="entry name" value="M1_APN-Q_like"/>
    <property type="match status" value="1"/>
</dbReference>
<dbReference type="Pfam" id="PF01433">
    <property type="entry name" value="Peptidase_M1"/>
    <property type="match status" value="1"/>
</dbReference>
<dbReference type="PRINTS" id="PR00756">
    <property type="entry name" value="ALADIPTASE"/>
</dbReference>
<keyword evidence="4" id="KW-0645">Protease</keyword>
<dbReference type="GO" id="GO:0005615">
    <property type="term" value="C:extracellular space"/>
    <property type="evidence" value="ECO:0007669"/>
    <property type="project" value="TreeGrafter"/>
</dbReference>
<dbReference type="Gene3D" id="1.25.50.20">
    <property type="match status" value="1"/>
</dbReference>
<dbReference type="Pfam" id="PF11838">
    <property type="entry name" value="ERAP1_C"/>
    <property type="match status" value="1"/>
</dbReference>
<organism evidence="12">
    <name type="scientific">hydrothermal vent metagenome</name>
    <dbReference type="NCBI Taxonomy" id="652676"/>
    <lineage>
        <taxon>unclassified sequences</taxon>
        <taxon>metagenomes</taxon>
        <taxon>ecological metagenomes</taxon>
    </lineage>
</organism>
<sequence length="898" mass="96906">MRFFVSGLVAGFCLVASGSALALDTSAAQAAAPVLPSIDAAPVGQLPVGISPLSYDLHLTIDPTSDEFQGVVSIKVDLEKSMQGFWLHGENLVVDAASLELDDGTKIAASYKESAEPGVSLVTLASVAGPGTGTLHFRYHAPFNQSLDGLYQVKRDEQSYIVSQFEAIAARKAFPGFDEPRFKVPFSLTVTAPKDNAVITNTPQTKATELGNMIRYEFADTKPLPTYLLAFAVGPYDVNTWEAIPTNAVRDRVVPLRGVATKGSGSQLAYALQNTAGIVAVQEDYFGIAYPYAKLDLIAAPDYAFGAMENPGAIVFTEFLLLMDEESSLRQKRAYASVNSHELAHQWFGDLVTPKWWTDIWLNEAFATWMGNKTLGIWDPKGEFERATLRGALGAMNMDALANARQIHEPVKRNAEIWDAFDGITYRKGAGVLAMIESYVGEKAFQSGVREHMKRFAFKTATAEDFFTSLGEGSGHPEITSSLTSFVDQPYVPRVKVTLKTSDHKTVLQLSQSTYLPLGSKIANTGQWEIPFCASGMADGKPFKTCTMIKDKQQILTLDSKQAPAYVMPNANGAGYYRFSLDEDGWDKLIAVADTLPATEALSLRDSASAALNAGEMSADLWFDLMEKLTSHPAWDVVSAASGSIAGLRGRAVKRDDPALAAYVLRVFGPRYNNIKGDGPSATLLRSTLKRRLAMGGKDPAIREPLVAAAMQFVKLADDDSDAPALAPSDMGMAFSAAVQDKGKPFVEALKTLLETERNPAVRGAALGALSATNDPVLAADLRQWALGETVTGREALGVIRGQMGGDMADEGWHWFKENFDAVLSRMPDVRKSAAPNFGRGFCDADKAQAVQTFFTANADKIPGYERPLAQTLEGIALCAAFKKAKAKELADALASRG</sequence>
<evidence type="ECO:0000256" key="4">
    <source>
        <dbReference type="ARBA" id="ARBA00022670"/>
    </source>
</evidence>
<evidence type="ECO:0000259" key="9">
    <source>
        <dbReference type="Pfam" id="PF01433"/>
    </source>
</evidence>
<dbReference type="AlphaFoldDB" id="A0A3B0RXS4"/>